<accession>A0A3E0M7V0</accession>
<feature type="domain" description="Swt1-like HEPN" evidence="2">
    <location>
        <begin position="11"/>
        <end position="125"/>
    </location>
</feature>
<gene>
    <name evidence="3" type="ORF">DWQ56_15555</name>
</gene>
<feature type="region of interest" description="Disordered" evidence="1">
    <location>
        <begin position="988"/>
        <end position="1024"/>
    </location>
</feature>
<dbReference type="InterPro" id="IPR007555">
    <property type="entry name" value="DUF499"/>
</dbReference>
<feature type="compositionally biased region" description="Polar residues" evidence="1">
    <location>
        <begin position="994"/>
        <end position="1003"/>
    </location>
</feature>
<dbReference type="Pfam" id="PF18731">
    <property type="entry name" value="HEPN_Swt1"/>
    <property type="match status" value="1"/>
</dbReference>
<dbReference type="EMBL" id="QQWE01000005">
    <property type="protein sequence ID" value="REJ55686.1"/>
    <property type="molecule type" value="Genomic_DNA"/>
</dbReference>
<comment type="caution">
    <text evidence="3">The sequence shown here is derived from an EMBL/GenBank/DDBJ whole genome shotgun (WGS) entry which is preliminary data.</text>
</comment>
<proteinExistence type="predicted"/>
<organism evidence="3 4">
    <name type="scientific">Microcystis aeruginosa DA14</name>
    <dbReference type="NCBI Taxonomy" id="1987506"/>
    <lineage>
        <taxon>Bacteria</taxon>
        <taxon>Bacillati</taxon>
        <taxon>Cyanobacteriota</taxon>
        <taxon>Cyanophyceae</taxon>
        <taxon>Oscillatoriophycideae</taxon>
        <taxon>Chroococcales</taxon>
        <taxon>Microcystaceae</taxon>
        <taxon>Microcystis</taxon>
    </lineage>
</organism>
<evidence type="ECO:0000259" key="2">
    <source>
        <dbReference type="Pfam" id="PF18731"/>
    </source>
</evidence>
<dbReference type="Pfam" id="PF04465">
    <property type="entry name" value="DUF499"/>
    <property type="match status" value="1"/>
</dbReference>
<evidence type="ECO:0000313" key="3">
    <source>
        <dbReference type="EMBL" id="REJ55686.1"/>
    </source>
</evidence>
<dbReference type="AlphaFoldDB" id="A0A3E0M7V0"/>
<evidence type="ECO:0000256" key="1">
    <source>
        <dbReference type="SAM" id="MobiDB-lite"/>
    </source>
</evidence>
<protein>
    <submittedName>
        <fullName evidence="3">DUF499 domain-containing protein</fullName>
    </submittedName>
</protein>
<dbReference type="Proteomes" id="UP000256301">
    <property type="component" value="Unassembled WGS sequence"/>
</dbReference>
<dbReference type="InterPro" id="IPR041650">
    <property type="entry name" value="HEPN_Swt1"/>
</dbReference>
<reference evidence="3 4" key="1">
    <citation type="submission" date="2017-08" db="EMBL/GenBank/DDBJ databases">
        <title>Functional genomic and metabolic studies of the symbiotic interactions of six Microcystis-dominated communities.</title>
        <authorList>
            <person name="Li Q."/>
            <person name="Lin F."/>
        </authorList>
    </citation>
    <scope>NUCLEOTIDE SEQUENCE [LARGE SCALE GENOMIC DNA]</scope>
    <source>
        <strain evidence="3">DA14</strain>
    </source>
</reference>
<sequence>MAISNRERVGRALDFLREGLYPFIEREMKASYGQKWVAVALSCLPESYTIRRTGDAVLKEDVSALLIVLWEQWNEVFKKTLGRSDRSLASELRDVRNAWAHNDAFSLDDAYRAFDSISRLLSSVSADTQEVEKQKQEILRLRFEEQARRETRRQAIAPTEGQPMSGLKPWREIATPHPDVASGRYQEAEFAADLWQVYLDQGSDEYRLPNEFFGRTYLTEGLKQLLTNALIRLTGAGGDPVIELQTNFGGGKTHAILALYHLFFGVETKDLPGMEPVLQAAAVNEPPKNVNTVVIVGNKLSPGTVEKKRDGVRVHTLWGEIAWQLGGKEGYEMVREADETATNPGDVLKELFNRYAPCLILIDEWVAYARQLHERADLPGGSFDTHFTFAQTLSESAKNADRTLLVVSIPSSDIEIGGERGTEALDRLKNAIGRIQSPWRPASAEESFEIVRRRLFQTTTDPQLFVARDAVIKAFSEMYRTQGQEFPSECLEADYRRRLREAYPIHPEFFDRLYSDWSTLDKFQRTRGVLRLMAKVIHSLWEREDKSLLIMPSHVPMDDAQVQSELTRYLDDNWVPIIEKDVDGPNSLPLDIDRQNSNLGRYSACRRVTRTIYLGSAPTIRAANRGLEDKRIKLGCVQPGETVAIFGDALRRLTDRATYLYIDGNRYWISNQPNVTRTAQDRANLLFEERYKVTEEIVRRLKADQQRGEFGAIHIAPESTADIPDDPHLGVRLVVLGPGQPHSKSAEDSPARRLVAEILNQRGGSPRYYKNTLVFVAADKSNLENLEKNVAGYLAWNSIVADQETLNLDVSQRKQAITKRDQADKEVSLILNQTYQWLLVPEQPEPQGGIQWTDNRIPGDDSPIDRASRKLVHEEQLITHYSGDNLRREALDKYLWRSTNHIDLKRLWEYLAQYLYLPRLKNQDVLLQTVRNGVRSTLVQENFAYAEGWDEAKQRYTGLVILRDINPSISSHILLVKPDVAMGQLEAEKPANPPTTAETDSVISSDPDRPPSLPSGVGLTAKESPDDLVEKKPVLRRFYGIVSIDPLRINRDAPAITNEVIQHLTRLSGARVKVTLEIEAEIPDGAPDDVVRTVTENCRTLKFNNQSFELE</sequence>
<name>A0A3E0M7V0_MICAE</name>
<evidence type="ECO:0000313" key="4">
    <source>
        <dbReference type="Proteomes" id="UP000256301"/>
    </source>
</evidence>